<dbReference type="PANTHER" id="PTHR12788:SF10">
    <property type="entry name" value="PROTEIN-TYROSINE SULFOTRANSFERASE"/>
    <property type="match status" value="1"/>
</dbReference>
<evidence type="ECO:0000313" key="4">
    <source>
        <dbReference type="Proteomes" id="UP000216147"/>
    </source>
</evidence>
<dbReference type="EMBL" id="NCEQ01000004">
    <property type="protein sequence ID" value="OYX57840.1"/>
    <property type="molecule type" value="Genomic_DNA"/>
</dbReference>
<gene>
    <name evidence="3" type="ORF">B7Y86_05055</name>
</gene>
<dbReference type="Pfam" id="PF14559">
    <property type="entry name" value="TPR_19"/>
    <property type="match status" value="1"/>
</dbReference>
<dbReference type="PROSITE" id="PS50005">
    <property type="entry name" value="TPR"/>
    <property type="match status" value="1"/>
</dbReference>
<feature type="repeat" description="TPR" evidence="2">
    <location>
        <begin position="56"/>
        <end position="89"/>
    </location>
</feature>
<reference evidence="3 4" key="1">
    <citation type="submission" date="2017-03" db="EMBL/GenBank/DDBJ databases">
        <title>Lifting the veil on microbial sulfur biogeochemistry in mining wastewaters.</title>
        <authorList>
            <person name="Kantor R.S."/>
            <person name="Colenbrander Nelson T."/>
            <person name="Marshall S."/>
            <person name="Bennett D."/>
            <person name="Apte S."/>
            <person name="Camacho D."/>
            <person name="Thomas B.C."/>
            <person name="Warren L.A."/>
            <person name="Banfield J.F."/>
        </authorList>
    </citation>
    <scope>NUCLEOTIDE SEQUENCE [LARGE SCALE GENOMIC DNA]</scope>
    <source>
        <strain evidence="3">32-68-21</strain>
    </source>
</reference>
<dbReference type="SUPFAM" id="SSF52540">
    <property type="entry name" value="P-loop containing nucleoside triphosphate hydrolases"/>
    <property type="match status" value="1"/>
</dbReference>
<dbReference type="InterPro" id="IPR026634">
    <property type="entry name" value="TPST-like"/>
</dbReference>
<evidence type="ECO:0000313" key="3">
    <source>
        <dbReference type="EMBL" id="OYX57840.1"/>
    </source>
</evidence>
<protein>
    <submittedName>
        <fullName evidence="3">Sulfotransferase family protein</fullName>
    </submittedName>
</protein>
<dbReference type="InterPro" id="IPR011990">
    <property type="entry name" value="TPR-like_helical_dom_sf"/>
</dbReference>
<accession>A0A258HLI1</accession>
<sequence>MACALSDDRRRAVNAPVDIDTRDTLLHRARELRVGARIPEALAVLAHLHHRHPRFSRLHQERGHCHVLLGDAAAALEALGQAVRLNPTLPASWDMLEQLHRLRGETAEAAYAAERLAVLNQLPPEVVAADSLLADGDLEPAEAILRDYLRRAGDNVGALRLLARVRQAQEEPEEAASLLEAALERAPDYHAARLDYAMLLLTLQQPLPARREAEHLLAQDPANRDYRKLYGAACVALGDHEPVIDLYEALLADGRGSGAEVADLRLWRANALKVTGRQGEAIADYRASLAARPDNGVAWFSLANLKTHAFTDDDVARMQAAETRHDLQEMDRVYLCFALGKALEDQKDYAGSWRFYERGNALRSAAGRWSPEVAEACARRLKTVFTAEFFAARSGWGAADPAPVFIVGLPRSGSTLIEQILASHSAVEGTQELTVIDRYVGELCGRDPHCGLPLHPEAIARLTADQARALGQRFLADTAVHRRLGRPFFIDKMPNNVWHVGLIQLILPRSIIIDVRREPMACGFSNLKQLFGTTHHAFTYGVEDIGRYYRTYLALMSHWDDVLPGRVLRVTYEDVVDDLEGGVRRMLAHCGLPFEPACLDFHQTRRSIRTPSSEQVRRPIGREGLEQWRNYAPWLAPLEDSLGDAVTGYRD</sequence>
<comment type="caution">
    <text evidence="3">The sequence shown here is derived from an EMBL/GenBank/DDBJ whole genome shotgun (WGS) entry which is preliminary data.</text>
</comment>
<evidence type="ECO:0000256" key="2">
    <source>
        <dbReference type="PROSITE-ProRule" id="PRU00339"/>
    </source>
</evidence>
<evidence type="ECO:0000256" key="1">
    <source>
        <dbReference type="ARBA" id="ARBA00022679"/>
    </source>
</evidence>
<dbReference type="SUPFAM" id="SSF48452">
    <property type="entry name" value="TPR-like"/>
    <property type="match status" value="1"/>
</dbReference>
<dbReference type="PANTHER" id="PTHR12788">
    <property type="entry name" value="PROTEIN-TYROSINE SULFOTRANSFERASE 2"/>
    <property type="match status" value="1"/>
</dbReference>
<dbReference type="Proteomes" id="UP000216147">
    <property type="component" value="Unassembled WGS sequence"/>
</dbReference>
<organism evidence="3 4">
    <name type="scientific">Brevundimonas subvibrioides</name>
    <dbReference type="NCBI Taxonomy" id="74313"/>
    <lineage>
        <taxon>Bacteria</taxon>
        <taxon>Pseudomonadati</taxon>
        <taxon>Pseudomonadota</taxon>
        <taxon>Alphaproteobacteria</taxon>
        <taxon>Caulobacterales</taxon>
        <taxon>Caulobacteraceae</taxon>
        <taxon>Brevundimonas</taxon>
    </lineage>
</organism>
<dbReference type="InterPro" id="IPR019734">
    <property type="entry name" value="TPR_rpt"/>
</dbReference>
<dbReference type="GO" id="GO:0008476">
    <property type="term" value="F:protein-tyrosine sulfotransferase activity"/>
    <property type="evidence" value="ECO:0007669"/>
    <property type="project" value="InterPro"/>
</dbReference>
<dbReference type="InterPro" id="IPR027417">
    <property type="entry name" value="P-loop_NTPase"/>
</dbReference>
<dbReference type="AlphaFoldDB" id="A0A258HLI1"/>
<dbReference type="Pfam" id="PF13181">
    <property type="entry name" value="TPR_8"/>
    <property type="match status" value="1"/>
</dbReference>
<name>A0A258HLI1_9CAUL</name>
<dbReference type="Pfam" id="PF13469">
    <property type="entry name" value="Sulfotransfer_3"/>
    <property type="match status" value="1"/>
</dbReference>
<keyword evidence="1 3" id="KW-0808">Transferase</keyword>
<proteinExistence type="predicted"/>
<dbReference type="Gene3D" id="3.40.50.300">
    <property type="entry name" value="P-loop containing nucleotide triphosphate hydrolases"/>
    <property type="match status" value="1"/>
</dbReference>
<keyword evidence="2" id="KW-0802">TPR repeat</keyword>
<dbReference type="Gene3D" id="1.25.40.10">
    <property type="entry name" value="Tetratricopeptide repeat domain"/>
    <property type="match status" value="3"/>
</dbReference>
<dbReference type="SMART" id="SM00028">
    <property type="entry name" value="TPR"/>
    <property type="match status" value="3"/>
</dbReference>